<accession>A0A0D0BHE0</accession>
<dbReference type="HOGENOM" id="CLU_2528948_0_0_1"/>
<reference evidence="1 2" key="1">
    <citation type="submission" date="2014-04" db="EMBL/GenBank/DDBJ databases">
        <authorList>
            <consortium name="DOE Joint Genome Institute"/>
            <person name="Kuo A."/>
            <person name="Ruytinx J."/>
            <person name="Rineau F."/>
            <person name="Colpaert J."/>
            <person name="Kohler A."/>
            <person name="Nagy L.G."/>
            <person name="Floudas D."/>
            <person name="Copeland A."/>
            <person name="Barry K.W."/>
            <person name="Cichocki N."/>
            <person name="Veneault-Fourrey C."/>
            <person name="LaButti K."/>
            <person name="Lindquist E.A."/>
            <person name="Lipzen A."/>
            <person name="Lundell T."/>
            <person name="Morin E."/>
            <person name="Murat C."/>
            <person name="Sun H."/>
            <person name="Tunlid A."/>
            <person name="Henrissat B."/>
            <person name="Grigoriev I.V."/>
            <person name="Hibbett D.S."/>
            <person name="Martin F."/>
            <person name="Nordberg H.P."/>
            <person name="Cantor M.N."/>
            <person name="Hua S.X."/>
        </authorList>
    </citation>
    <scope>NUCLEOTIDE SEQUENCE [LARGE SCALE GENOMIC DNA]</scope>
    <source>
        <strain evidence="1 2">UH-Slu-Lm8-n1</strain>
    </source>
</reference>
<dbReference type="InParanoid" id="A0A0D0BHE0"/>
<proteinExistence type="predicted"/>
<evidence type="ECO:0000313" key="2">
    <source>
        <dbReference type="Proteomes" id="UP000054485"/>
    </source>
</evidence>
<keyword evidence="2" id="KW-1185">Reference proteome</keyword>
<dbReference type="EMBL" id="KN835234">
    <property type="protein sequence ID" value="KIK42598.1"/>
    <property type="molecule type" value="Genomic_DNA"/>
</dbReference>
<organism evidence="1 2">
    <name type="scientific">Suillus luteus UH-Slu-Lm8-n1</name>
    <dbReference type="NCBI Taxonomy" id="930992"/>
    <lineage>
        <taxon>Eukaryota</taxon>
        <taxon>Fungi</taxon>
        <taxon>Dikarya</taxon>
        <taxon>Basidiomycota</taxon>
        <taxon>Agaricomycotina</taxon>
        <taxon>Agaricomycetes</taxon>
        <taxon>Agaricomycetidae</taxon>
        <taxon>Boletales</taxon>
        <taxon>Suillineae</taxon>
        <taxon>Suillaceae</taxon>
        <taxon>Suillus</taxon>
    </lineage>
</organism>
<dbReference type="Proteomes" id="UP000054485">
    <property type="component" value="Unassembled WGS sequence"/>
</dbReference>
<evidence type="ECO:0000313" key="1">
    <source>
        <dbReference type="EMBL" id="KIK42598.1"/>
    </source>
</evidence>
<name>A0A0D0BHE0_9AGAM</name>
<protein>
    <submittedName>
        <fullName evidence="1">Uncharacterized protein</fullName>
    </submittedName>
</protein>
<gene>
    <name evidence="1" type="ORF">CY34DRAFT_136129</name>
</gene>
<dbReference type="AlphaFoldDB" id="A0A0D0BHE0"/>
<reference evidence="2" key="2">
    <citation type="submission" date="2015-01" db="EMBL/GenBank/DDBJ databases">
        <title>Evolutionary Origins and Diversification of the Mycorrhizal Mutualists.</title>
        <authorList>
            <consortium name="DOE Joint Genome Institute"/>
            <consortium name="Mycorrhizal Genomics Consortium"/>
            <person name="Kohler A."/>
            <person name="Kuo A."/>
            <person name="Nagy L.G."/>
            <person name="Floudas D."/>
            <person name="Copeland A."/>
            <person name="Barry K.W."/>
            <person name="Cichocki N."/>
            <person name="Veneault-Fourrey C."/>
            <person name="LaButti K."/>
            <person name="Lindquist E.A."/>
            <person name="Lipzen A."/>
            <person name="Lundell T."/>
            <person name="Morin E."/>
            <person name="Murat C."/>
            <person name="Riley R."/>
            <person name="Ohm R."/>
            <person name="Sun H."/>
            <person name="Tunlid A."/>
            <person name="Henrissat B."/>
            <person name="Grigoriev I.V."/>
            <person name="Hibbett D.S."/>
            <person name="Martin F."/>
        </authorList>
    </citation>
    <scope>NUCLEOTIDE SEQUENCE [LARGE SCALE GENOMIC DNA]</scope>
    <source>
        <strain evidence="2">UH-Slu-Lm8-n1</strain>
    </source>
</reference>
<sequence length="84" mass="9997">MRLAIRGLSASHSRSHFLHPHSWRMKHAEDFISRKVTLRKCRAHTCFKSQSQYDVASLPKSDESFLLIMLFMHLPILTCRRRWC</sequence>